<evidence type="ECO:0000256" key="1">
    <source>
        <dbReference type="SAM" id="MobiDB-lite"/>
    </source>
</evidence>
<dbReference type="AlphaFoldDB" id="A0A1I6F4A9"/>
<gene>
    <name evidence="3" type="ORF">SAMN04488564_10869</name>
</gene>
<reference evidence="4" key="1">
    <citation type="submission" date="2016-10" db="EMBL/GenBank/DDBJ databases">
        <authorList>
            <person name="Varghese N."/>
            <person name="Submissions S."/>
        </authorList>
    </citation>
    <scope>NUCLEOTIDE SEQUENCE [LARGE SCALE GENOMIC DNA]</scope>
    <source>
        <strain evidence="4">DSM 44232</strain>
    </source>
</reference>
<feature type="compositionally biased region" description="Basic residues" evidence="1">
    <location>
        <begin position="441"/>
        <end position="452"/>
    </location>
</feature>
<dbReference type="EMBL" id="FOYL01000008">
    <property type="protein sequence ID" value="SFR24786.1"/>
    <property type="molecule type" value="Genomic_DNA"/>
</dbReference>
<accession>A0A1I6F4A9</accession>
<name>A0A1I6F4A9_9PSEU</name>
<dbReference type="RefSeq" id="WP_093600888.1">
    <property type="nucleotide sequence ID" value="NZ_FOYL01000008.1"/>
</dbReference>
<feature type="transmembrane region" description="Helical" evidence="2">
    <location>
        <begin position="134"/>
        <end position="154"/>
    </location>
</feature>
<keyword evidence="2" id="KW-0472">Membrane</keyword>
<evidence type="ECO:0000256" key="2">
    <source>
        <dbReference type="SAM" id="Phobius"/>
    </source>
</evidence>
<evidence type="ECO:0000313" key="3">
    <source>
        <dbReference type="EMBL" id="SFR24786.1"/>
    </source>
</evidence>
<dbReference type="OrthoDB" id="3679500at2"/>
<evidence type="ECO:0000313" key="4">
    <source>
        <dbReference type="Proteomes" id="UP000198583"/>
    </source>
</evidence>
<keyword evidence="4" id="KW-1185">Reference proteome</keyword>
<feature type="region of interest" description="Disordered" evidence="1">
    <location>
        <begin position="374"/>
        <end position="452"/>
    </location>
</feature>
<keyword evidence="2" id="KW-0812">Transmembrane</keyword>
<feature type="transmembrane region" description="Helical" evidence="2">
    <location>
        <begin position="90"/>
        <end position="111"/>
    </location>
</feature>
<dbReference type="STRING" id="84724.SAMN04488564_10869"/>
<proteinExistence type="predicted"/>
<organism evidence="3 4">
    <name type="scientific">Lentzea waywayandensis</name>
    <dbReference type="NCBI Taxonomy" id="84724"/>
    <lineage>
        <taxon>Bacteria</taxon>
        <taxon>Bacillati</taxon>
        <taxon>Actinomycetota</taxon>
        <taxon>Actinomycetes</taxon>
        <taxon>Pseudonocardiales</taxon>
        <taxon>Pseudonocardiaceae</taxon>
        <taxon>Lentzea</taxon>
    </lineage>
</organism>
<feature type="compositionally biased region" description="Basic and acidic residues" evidence="1">
    <location>
        <begin position="374"/>
        <end position="383"/>
    </location>
</feature>
<sequence length="452" mass="48430">MTEPLSAARQVAALAKTAMSTMDNAAGVSAKNRPPHLAQLHGVLQVAAQQAKQVESNPATADRDADLWRLREPGYLRAICEHPPAHPSNVLVLLPVVLTWSALGFAEWRYVEQYTSSDPGARPSFFADWLSQPWYLGPVMLSLVIVVTVLWVMLNHRRTWSSHRRADTIDRIAHQLEVDLLPPLAILRAQLSTSSPEQQTREAAATLAGAAGRLGEASSRLAAASEVVDRLGAVARELVAALPDLARQVEAFSGVQKRFGEQAGQIVAAVAPLETVVADVGAAAGLAREASATSGEVVRAAAVQNSLAHDLSTRNAAHRELLEEAQKPFSAAADSVAGAADRFQATVSTLQETTSKLREAIREVNWLAMVSDGLRHPTEHPDHIQPGQPPADPAAPADHEPHPGRTTSPDEAPRPDFTAYPDHATGPDHSTPPTPADQPRRPGRFRRPGQVA</sequence>
<dbReference type="Proteomes" id="UP000198583">
    <property type="component" value="Unassembled WGS sequence"/>
</dbReference>
<keyword evidence="2" id="KW-1133">Transmembrane helix</keyword>
<protein>
    <submittedName>
        <fullName evidence="3">Uncharacterized protein</fullName>
    </submittedName>
</protein>